<sequence length="507" mass="55603">MGWLRVTVLAESPSILGRTEPRLWTPPLRELTPATSYGFAVIDFARDVLEMPLDPWQEWAVIHGGEMLDDGRPRFRTLLVLVARQNGKTHLLTVLALFWMFVEKWPLTLGMSTMLEYARESWDQARTIAEDVDELAAQLPRNAVKEGNNDVRLLTTHGTRYKIAAANRRGGRSLRIDRLIIDELREHATWVAWNAATNAMNARPKGQAWCITNMGDDTAAVLNALRKAALDFLETGEGDPRLGLMEWSGPEGCEADDVDALAQANPNVGRRQHWDDLLGPARRARRAGGEEEAGFRAEVLCQRVPLLNPAIDPGDWKGCLDVGALDDVRGRLAACIDLSPDGTHATLAVAAVLDDDRVRVETVQEWTGPAAAAALERDLPRWVTRVKPQVLGWFPNGPAAAVAAKVADRRKDGVVSWPPPRVKVTEIRGETAAVCMGFVKEAKARTLAHSGQAMPDAQVSGAEKLRRGDAWVFTRTGGGNVDAVYAMAGAAHLARTLPSDLGRFKIR</sequence>
<protein>
    <recommendedName>
        <fullName evidence="3">Terminase</fullName>
    </recommendedName>
</protein>
<dbReference type="EMBL" id="BLPG01000001">
    <property type="protein sequence ID" value="GFJ91574.1"/>
    <property type="molecule type" value="Genomic_DNA"/>
</dbReference>
<reference evidence="1 2" key="1">
    <citation type="submission" date="2020-03" db="EMBL/GenBank/DDBJ databases">
        <title>Whole genome shotgun sequence of Phytohabitans rumicis NBRC 108638.</title>
        <authorList>
            <person name="Komaki H."/>
            <person name="Tamura T."/>
        </authorList>
    </citation>
    <scope>NUCLEOTIDE SEQUENCE [LARGE SCALE GENOMIC DNA]</scope>
    <source>
        <strain evidence="1 2">NBRC 108638</strain>
    </source>
</reference>
<dbReference type="PANTHER" id="PTHR41287:SF1">
    <property type="entry name" value="PROTEIN YMFN"/>
    <property type="match status" value="1"/>
</dbReference>
<dbReference type="Proteomes" id="UP000482960">
    <property type="component" value="Unassembled WGS sequence"/>
</dbReference>
<name>A0A6V8L5S0_9ACTN</name>
<evidence type="ECO:0000313" key="2">
    <source>
        <dbReference type="Proteomes" id="UP000482960"/>
    </source>
</evidence>
<reference evidence="1 2" key="2">
    <citation type="submission" date="2020-03" db="EMBL/GenBank/DDBJ databases">
        <authorList>
            <person name="Ichikawa N."/>
            <person name="Kimura A."/>
            <person name="Kitahashi Y."/>
            <person name="Uohara A."/>
        </authorList>
    </citation>
    <scope>NUCLEOTIDE SEQUENCE [LARGE SCALE GENOMIC DNA]</scope>
    <source>
        <strain evidence="1 2">NBRC 108638</strain>
    </source>
</reference>
<proteinExistence type="predicted"/>
<dbReference type="AlphaFoldDB" id="A0A6V8L5S0"/>
<evidence type="ECO:0000313" key="1">
    <source>
        <dbReference type="EMBL" id="GFJ91574.1"/>
    </source>
</evidence>
<dbReference type="InterPro" id="IPR027417">
    <property type="entry name" value="P-loop_NTPase"/>
</dbReference>
<dbReference type="InterPro" id="IPR005021">
    <property type="entry name" value="Terminase_largesu-like"/>
</dbReference>
<comment type="caution">
    <text evidence="1">The sequence shown here is derived from an EMBL/GenBank/DDBJ whole genome shotgun (WGS) entry which is preliminary data.</text>
</comment>
<keyword evidence="2" id="KW-1185">Reference proteome</keyword>
<accession>A0A6V8L5S0</accession>
<dbReference type="PANTHER" id="PTHR41287">
    <property type="match status" value="1"/>
</dbReference>
<evidence type="ECO:0008006" key="3">
    <source>
        <dbReference type="Google" id="ProtNLM"/>
    </source>
</evidence>
<organism evidence="1 2">
    <name type="scientific">Phytohabitans rumicis</name>
    <dbReference type="NCBI Taxonomy" id="1076125"/>
    <lineage>
        <taxon>Bacteria</taxon>
        <taxon>Bacillati</taxon>
        <taxon>Actinomycetota</taxon>
        <taxon>Actinomycetes</taxon>
        <taxon>Micromonosporales</taxon>
        <taxon>Micromonosporaceae</taxon>
    </lineage>
</organism>
<gene>
    <name evidence="1" type="ORF">Prum_052160</name>
</gene>
<dbReference type="Gene3D" id="3.40.50.300">
    <property type="entry name" value="P-loop containing nucleotide triphosphate hydrolases"/>
    <property type="match status" value="1"/>
</dbReference>